<dbReference type="HOGENOM" id="CLU_064524_0_0_1"/>
<reference evidence="3 4" key="1">
    <citation type="journal article" date="2012" name="PLoS Pathog.">
        <title>Diverse lifestyles and strategies of plant pathogenesis encoded in the genomes of eighteen Dothideomycetes fungi.</title>
        <authorList>
            <person name="Ohm R.A."/>
            <person name="Feau N."/>
            <person name="Henrissat B."/>
            <person name="Schoch C.L."/>
            <person name="Horwitz B.A."/>
            <person name="Barry K.W."/>
            <person name="Condon B.J."/>
            <person name="Copeland A.C."/>
            <person name="Dhillon B."/>
            <person name="Glaser F."/>
            <person name="Hesse C.N."/>
            <person name="Kosti I."/>
            <person name="LaButti K."/>
            <person name="Lindquist E.A."/>
            <person name="Lucas S."/>
            <person name="Salamov A.A."/>
            <person name="Bradshaw R.E."/>
            <person name="Ciuffetti L."/>
            <person name="Hamelin R.C."/>
            <person name="Kema G.H.J."/>
            <person name="Lawrence C."/>
            <person name="Scott J.A."/>
            <person name="Spatafora J.W."/>
            <person name="Turgeon B.G."/>
            <person name="de Wit P.J.G.M."/>
            <person name="Zhong S."/>
            <person name="Goodwin S.B."/>
            <person name="Grigoriev I.V."/>
        </authorList>
    </citation>
    <scope>NUCLEOTIDE SEQUENCE [LARGE SCALE GENOMIC DNA]</scope>
    <source>
        <strain evidence="3 4">UAMH 10762</strain>
    </source>
</reference>
<keyword evidence="2" id="KW-0732">Signal</keyword>
<evidence type="ECO:0000256" key="1">
    <source>
        <dbReference type="SAM" id="MobiDB-lite"/>
    </source>
</evidence>
<dbReference type="RefSeq" id="XP_007675044.1">
    <property type="nucleotide sequence ID" value="XM_007676854.1"/>
</dbReference>
<sequence>MAYTRSLCALLAVLTIVGAGHAGNRHAHHAEEVRKRQILPPEVSASTSTTSPGVIAYITPSPGANPVAITAQSQLVTYYVPQYTLCPLAQSDFFAPTRTPISRPTTAPFHNYSSSIPPGSTSCSTIYSQATNTICDTTLRDLITSYPVTECSQDITFSTREGYRLITPTLTANISTNTTSTNGTAMITPTPTFSIQNLTTYYFAPWQNLTGGTAPPDITKAICADYTNGTECITEYEVWHTSVITETRTATQSLDITTRIPGPSSVVIWETIVANVTEIMTTFSTTTTSELEYETSWTVTHTRAASFSTAPTVFETFTVEQVSPATTPTVSGESTTTVHLTITTHVGTMTVTLQPGESAPGTYIRS</sequence>
<dbReference type="OrthoDB" id="4121208at2759"/>
<organism evidence="3 4">
    <name type="scientific">Baudoinia panamericana (strain UAMH 10762)</name>
    <name type="common">Angels' share fungus</name>
    <name type="synonym">Baudoinia compniacensis (strain UAMH 10762)</name>
    <dbReference type="NCBI Taxonomy" id="717646"/>
    <lineage>
        <taxon>Eukaryota</taxon>
        <taxon>Fungi</taxon>
        <taxon>Dikarya</taxon>
        <taxon>Ascomycota</taxon>
        <taxon>Pezizomycotina</taxon>
        <taxon>Dothideomycetes</taxon>
        <taxon>Dothideomycetidae</taxon>
        <taxon>Mycosphaerellales</taxon>
        <taxon>Teratosphaeriaceae</taxon>
        <taxon>Baudoinia</taxon>
    </lineage>
</organism>
<protein>
    <submittedName>
        <fullName evidence="3">Uncharacterized protein</fullName>
    </submittedName>
</protein>
<dbReference type="KEGG" id="bcom:BAUCODRAFT_146943"/>
<dbReference type="OMA" id="YEVWHTS"/>
<feature type="signal peptide" evidence="2">
    <location>
        <begin position="1"/>
        <end position="22"/>
    </location>
</feature>
<accession>M2NGH4</accession>
<name>M2NGH4_BAUPA</name>
<evidence type="ECO:0000313" key="3">
    <source>
        <dbReference type="EMBL" id="EMC98414.1"/>
    </source>
</evidence>
<dbReference type="GeneID" id="19108723"/>
<evidence type="ECO:0000313" key="4">
    <source>
        <dbReference type="Proteomes" id="UP000011761"/>
    </source>
</evidence>
<evidence type="ECO:0000256" key="2">
    <source>
        <dbReference type="SAM" id="SignalP"/>
    </source>
</evidence>
<feature type="chain" id="PRO_5004022098" evidence="2">
    <location>
        <begin position="23"/>
        <end position="366"/>
    </location>
</feature>
<dbReference type="Proteomes" id="UP000011761">
    <property type="component" value="Unassembled WGS sequence"/>
</dbReference>
<gene>
    <name evidence="3" type="ORF">BAUCODRAFT_146943</name>
</gene>
<proteinExistence type="predicted"/>
<feature type="region of interest" description="Disordered" evidence="1">
    <location>
        <begin position="27"/>
        <end position="48"/>
    </location>
</feature>
<dbReference type="eggNOG" id="ENOG502SFFI">
    <property type="taxonomic scope" value="Eukaryota"/>
</dbReference>
<dbReference type="EMBL" id="KB445553">
    <property type="protein sequence ID" value="EMC98414.1"/>
    <property type="molecule type" value="Genomic_DNA"/>
</dbReference>
<keyword evidence="4" id="KW-1185">Reference proteome</keyword>
<dbReference type="AlphaFoldDB" id="M2NGH4"/>